<evidence type="ECO:0000313" key="1">
    <source>
        <dbReference type="EMBL" id="PJE36260.1"/>
    </source>
</evidence>
<evidence type="ECO:0000313" key="2">
    <source>
        <dbReference type="Proteomes" id="UP000231553"/>
    </source>
</evidence>
<name>A0A2M8J0D9_9RHOB</name>
<feature type="non-terminal residue" evidence="1">
    <location>
        <position position="175"/>
    </location>
</feature>
<dbReference type="OrthoDB" id="7657434at2"/>
<accession>A0A2M8J0D9</accession>
<dbReference type="EMBL" id="PGTB01000050">
    <property type="protein sequence ID" value="PJE36260.1"/>
    <property type="molecule type" value="Genomic_DNA"/>
</dbReference>
<protein>
    <recommendedName>
        <fullName evidence="3">Helix-turn-helix domain-containing protein</fullName>
    </recommendedName>
</protein>
<dbReference type="RefSeq" id="WP_100162943.1">
    <property type="nucleotide sequence ID" value="NZ_PGTB01000050.1"/>
</dbReference>
<dbReference type="Proteomes" id="UP000231553">
    <property type="component" value="Unassembled WGS sequence"/>
</dbReference>
<sequence length="175" mass="18957">MLATKAVGRNAAAMKYDILSALGVAALAGDKHRQKLTLRLMVLITSRYNWQAGELSIGRAEIARLWSVDERTVKRELAKFRTLGWLLVKRAGARGRVTVYEIDLAQVLADTRGVWPTIGSDFAARMEGPEAVPAPADPKVVPFQRAAPVAATVTGTEGQGGLWPQVLQALEARDP</sequence>
<comment type="caution">
    <text evidence="1">The sequence shown here is derived from an EMBL/GenBank/DDBJ whole genome shotgun (WGS) entry which is preliminary data.</text>
</comment>
<keyword evidence="2" id="KW-1185">Reference proteome</keyword>
<proteinExistence type="predicted"/>
<dbReference type="AlphaFoldDB" id="A0A2M8J0D9"/>
<reference evidence="1 2" key="1">
    <citation type="journal article" date="2018" name="Int. J. Syst. Evol. Microbiol.">
        <title>Pseudooceanicola lipolyticus sp. nov., a marine alphaproteobacterium, reclassification of Oceanicola flagellatus as Pseudooceanicola flagellatus comb. nov. and emended description of the genus Pseudooceanicola.</title>
        <authorList>
            <person name="Huang M.-M."/>
            <person name="Guo L.-L."/>
            <person name="Wu Y.-H."/>
            <person name="Lai Q.-L."/>
            <person name="Shao Z.-Z."/>
            <person name="Wang C.-S."/>
            <person name="Wu M."/>
            <person name="Xu X.-W."/>
        </authorList>
    </citation>
    <scope>NUCLEOTIDE SEQUENCE [LARGE SCALE GENOMIC DNA]</scope>
    <source>
        <strain evidence="1 2">157</strain>
    </source>
</reference>
<gene>
    <name evidence="1" type="ORF">CVM52_13080</name>
</gene>
<organism evidence="1 2">
    <name type="scientific">Pseudooceanicola lipolyticus</name>
    <dbReference type="NCBI Taxonomy" id="2029104"/>
    <lineage>
        <taxon>Bacteria</taxon>
        <taxon>Pseudomonadati</taxon>
        <taxon>Pseudomonadota</taxon>
        <taxon>Alphaproteobacteria</taxon>
        <taxon>Rhodobacterales</taxon>
        <taxon>Paracoccaceae</taxon>
        <taxon>Pseudooceanicola</taxon>
    </lineage>
</organism>
<evidence type="ECO:0008006" key="3">
    <source>
        <dbReference type="Google" id="ProtNLM"/>
    </source>
</evidence>